<dbReference type="EMBL" id="DYZF01000293">
    <property type="protein sequence ID" value="HJE52614.1"/>
    <property type="molecule type" value="Genomic_DNA"/>
</dbReference>
<sequence length="201" mass="21539">MPTAAVVFNPTKIDREELAKVVDPAARRAGWDESVWLETAEDDPGTGMAKEAIERGCDVVLAVGGDGTIRAVAEGLRGSDVPMGLCPQGTGNLLARNLELTLDNLEESVDAAFRGVARPVDLAVAELRRPDGAVDEAAFVVMAGVGLDAQIMSSTDEDLKKKVGMLAYVKAGLEALQNNRRMRLWYKLDDDAPQPARLHTV</sequence>
<keyword evidence="4" id="KW-0418">Kinase</keyword>
<accession>A0A921ERR9</accession>
<feature type="non-terminal residue" evidence="4">
    <location>
        <position position="201"/>
    </location>
</feature>
<evidence type="ECO:0000313" key="4">
    <source>
        <dbReference type="EMBL" id="HJE52614.1"/>
    </source>
</evidence>
<dbReference type="PROSITE" id="PS50146">
    <property type="entry name" value="DAGK"/>
    <property type="match status" value="1"/>
</dbReference>
<gene>
    <name evidence="4" type="ORF">K8V15_11680</name>
</gene>
<dbReference type="SUPFAM" id="SSF111331">
    <property type="entry name" value="NAD kinase/diacylglycerol kinase-like"/>
    <property type="match status" value="1"/>
</dbReference>
<protein>
    <submittedName>
        <fullName evidence="4">NAD(+)/NADH kinase</fullName>
    </submittedName>
</protein>
<dbReference type="Gene3D" id="2.60.200.40">
    <property type="match status" value="1"/>
</dbReference>
<dbReference type="InterPro" id="IPR016064">
    <property type="entry name" value="NAD/diacylglycerol_kinase_sf"/>
</dbReference>
<reference evidence="4" key="2">
    <citation type="submission" date="2021-09" db="EMBL/GenBank/DDBJ databases">
        <authorList>
            <person name="Gilroy R."/>
        </authorList>
    </citation>
    <scope>NUCLEOTIDE SEQUENCE</scope>
    <source>
        <strain evidence="4">ChiGjej3B3-7470</strain>
    </source>
</reference>
<organism evidence="4 5">
    <name type="scientific">Tessaracoccus flavescens</name>
    <dbReference type="NCBI Taxonomy" id="399497"/>
    <lineage>
        <taxon>Bacteria</taxon>
        <taxon>Bacillati</taxon>
        <taxon>Actinomycetota</taxon>
        <taxon>Actinomycetes</taxon>
        <taxon>Propionibacteriales</taxon>
        <taxon>Propionibacteriaceae</taxon>
        <taxon>Tessaracoccus</taxon>
    </lineage>
</organism>
<comment type="cofactor">
    <cofactor evidence="1">
        <name>Mg(2+)</name>
        <dbReference type="ChEBI" id="CHEBI:18420"/>
    </cofactor>
</comment>
<evidence type="ECO:0000259" key="3">
    <source>
        <dbReference type="PROSITE" id="PS50146"/>
    </source>
</evidence>
<name>A0A921ERR9_9ACTN</name>
<dbReference type="InterPro" id="IPR050187">
    <property type="entry name" value="Lipid_Phosphate_FormReg"/>
</dbReference>
<comment type="caution">
    <text evidence="4">The sequence shown here is derived from an EMBL/GenBank/DDBJ whole genome shotgun (WGS) entry which is preliminary data.</text>
</comment>
<dbReference type="InterPro" id="IPR017438">
    <property type="entry name" value="ATP-NAD_kinase_N"/>
</dbReference>
<evidence type="ECO:0000256" key="1">
    <source>
        <dbReference type="ARBA" id="ARBA00001946"/>
    </source>
</evidence>
<reference evidence="4" key="1">
    <citation type="journal article" date="2021" name="PeerJ">
        <title>Extensive microbial diversity within the chicken gut microbiome revealed by metagenomics and culture.</title>
        <authorList>
            <person name="Gilroy R."/>
            <person name="Ravi A."/>
            <person name="Getino M."/>
            <person name="Pursley I."/>
            <person name="Horton D.L."/>
            <person name="Alikhan N.F."/>
            <person name="Baker D."/>
            <person name="Gharbi K."/>
            <person name="Hall N."/>
            <person name="Watson M."/>
            <person name="Adriaenssens E.M."/>
            <person name="Foster-Nyarko E."/>
            <person name="Jarju S."/>
            <person name="Secka A."/>
            <person name="Antonio M."/>
            <person name="Oren A."/>
            <person name="Chaudhuri R.R."/>
            <person name="La Ragione R."/>
            <person name="Hildebrand F."/>
            <person name="Pallen M.J."/>
        </authorList>
    </citation>
    <scope>NUCLEOTIDE SEQUENCE</scope>
    <source>
        <strain evidence="4">ChiGjej3B3-7470</strain>
    </source>
</reference>
<evidence type="ECO:0000256" key="2">
    <source>
        <dbReference type="ARBA" id="ARBA00005983"/>
    </source>
</evidence>
<dbReference type="InterPro" id="IPR001206">
    <property type="entry name" value="Diacylglycerol_kinase_cat_dom"/>
</dbReference>
<dbReference type="Gene3D" id="3.40.50.10330">
    <property type="entry name" value="Probable inorganic polyphosphate/atp-NAD kinase, domain 1"/>
    <property type="match status" value="1"/>
</dbReference>
<comment type="similarity">
    <text evidence="2">Belongs to the diacylglycerol/lipid kinase family.</text>
</comment>
<proteinExistence type="inferred from homology"/>
<dbReference type="PANTHER" id="PTHR12358">
    <property type="entry name" value="SPHINGOSINE KINASE"/>
    <property type="match status" value="1"/>
</dbReference>
<dbReference type="GO" id="GO:0016301">
    <property type="term" value="F:kinase activity"/>
    <property type="evidence" value="ECO:0007669"/>
    <property type="project" value="UniProtKB-KW"/>
</dbReference>
<feature type="domain" description="DAGKc" evidence="3">
    <location>
        <begin position="1"/>
        <end position="129"/>
    </location>
</feature>
<evidence type="ECO:0000313" key="5">
    <source>
        <dbReference type="Proteomes" id="UP000712713"/>
    </source>
</evidence>
<dbReference type="AlphaFoldDB" id="A0A921ERR9"/>
<dbReference type="Proteomes" id="UP000712713">
    <property type="component" value="Unassembled WGS sequence"/>
</dbReference>
<keyword evidence="4" id="KW-0808">Transferase</keyword>
<dbReference type="PANTHER" id="PTHR12358:SF54">
    <property type="entry name" value="SPHINGOSINE KINASE RELATED PROTEIN"/>
    <property type="match status" value="1"/>
</dbReference>
<dbReference type="Pfam" id="PF00781">
    <property type="entry name" value="DAGK_cat"/>
    <property type="match status" value="1"/>
</dbReference>